<keyword evidence="1" id="KW-1133">Transmembrane helix</keyword>
<dbReference type="EMBL" id="JAUEPS010000027">
    <property type="protein sequence ID" value="KAK0454156.1"/>
    <property type="molecule type" value="Genomic_DNA"/>
</dbReference>
<evidence type="ECO:0000256" key="1">
    <source>
        <dbReference type="SAM" id="Phobius"/>
    </source>
</evidence>
<gene>
    <name evidence="3" type="ORF">EV420DRAFT_1336754</name>
</gene>
<dbReference type="RefSeq" id="XP_060328544.1">
    <property type="nucleotide sequence ID" value="XM_060468879.1"/>
</dbReference>
<sequence>MFLSRIALFAFTLVTLVTASPASPVARAGPSSVEDVLHNLKSTTDAILPQINALVANKTATDELVTPLLNQVVSAVDAATSSIVSLQAGGLVVKRQSDNNVATLAVGIMKDINTTTQGLTTSGLGLGGLLAVIGLALSKLLVTLELVVPGLLALVALLLKGVVGTLVALLLGLLGIIIG</sequence>
<accession>A0AA39N0X9</accession>
<dbReference type="Proteomes" id="UP001175211">
    <property type="component" value="Unassembled WGS sequence"/>
</dbReference>
<feature type="transmembrane region" description="Helical" evidence="1">
    <location>
        <begin position="124"/>
        <end position="144"/>
    </location>
</feature>
<keyword evidence="4" id="KW-1185">Reference proteome</keyword>
<dbReference type="AlphaFoldDB" id="A0AA39N0X9"/>
<evidence type="ECO:0000313" key="3">
    <source>
        <dbReference type="EMBL" id="KAK0454156.1"/>
    </source>
</evidence>
<keyword evidence="1" id="KW-0472">Membrane</keyword>
<name>A0AA39N0X9_ARMTA</name>
<keyword evidence="2" id="KW-0732">Signal</keyword>
<protein>
    <submittedName>
        <fullName evidence="3">Uncharacterized protein</fullName>
    </submittedName>
</protein>
<evidence type="ECO:0000256" key="2">
    <source>
        <dbReference type="SAM" id="SignalP"/>
    </source>
</evidence>
<reference evidence="3" key="1">
    <citation type="submission" date="2023-06" db="EMBL/GenBank/DDBJ databases">
        <authorList>
            <consortium name="Lawrence Berkeley National Laboratory"/>
            <person name="Ahrendt S."/>
            <person name="Sahu N."/>
            <person name="Indic B."/>
            <person name="Wong-Bajracharya J."/>
            <person name="Merenyi Z."/>
            <person name="Ke H.-M."/>
            <person name="Monk M."/>
            <person name="Kocsube S."/>
            <person name="Drula E."/>
            <person name="Lipzen A."/>
            <person name="Balint B."/>
            <person name="Henrissat B."/>
            <person name="Andreopoulos B."/>
            <person name="Martin F.M."/>
            <person name="Harder C.B."/>
            <person name="Rigling D."/>
            <person name="Ford K.L."/>
            <person name="Foster G.D."/>
            <person name="Pangilinan J."/>
            <person name="Papanicolaou A."/>
            <person name="Barry K."/>
            <person name="LaButti K."/>
            <person name="Viragh M."/>
            <person name="Koriabine M."/>
            <person name="Yan M."/>
            <person name="Riley R."/>
            <person name="Champramary S."/>
            <person name="Plett K.L."/>
            <person name="Tsai I.J."/>
            <person name="Slot J."/>
            <person name="Sipos G."/>
            <person name="Plett J."/>
            <person name="Nagy L.G."/>
            <person name="Grigoriev I.V."/>
        </authorList>
    </citation>
    <scope>NUCLEOTIDE SEQUENCE</scope>
    <source>
        <strain evidence="3">CCBAS 213</strain>
    </source>
</reference>
<comment type="caution">
    <text evidence="3">The sequence shown here is derived from an EMBL/GenBank/DDBJ whole genome shotgun (WGS) entry which is preliminary data.</text>
</comment>
<feature type="transmembrane region" description="Helical" evidence="1">
    <location>
        <begin position="151"/>
        <end position="178"/>
    </location>
</feature>
<proteinExistence type="predicted"/>
<organism evidence="3 4">
    <name type="scientific">Armillaria tabescens</name>
    <name type="common">Ringless honey mushroom</name>
    <name type="synonym">Agaricus tabescens</name>
    <dbReference type="NCBI Taxonomy" id="1929756"/>
    <lineage>
        <taxon>Eukaryota</taxon>
        <taxon>Fungi</taxon>
        <taxon>Dikarya</taxon>
        <taxon>Basidiomycota</taxon>
        <taxon>Agaricomycotina</taxon>
        <taxon>Agaricomycetes</taxon>
        <taxon>Agaricomycetidae</taxon>
        <taxon>Agaricales</taxon>
        <taxon>Marasmiineae</taxon>
        <taxon>Physalacriaceae</taxon>
        <taxon>Desarmillaria</taxon>
    </lineage>
</organism>
<keyword evidence="1" id="KW-0812">Transmembrane</keyword>
<feature type="signal peptide" evidence="2">
    <location>
        <begin position="1"/>
        <end position="19"/>
    </location>
</feature>
<evidence type="ECO:0000313" key="4">
    <source>
        <dbReference type="Proteomes" id="UP001175211"/>
    </source>
</evidence>
<dbReference type="GeneID" id="85352427"/>
<feature type="chain" id="PRO_5041335796" evidence="2">
    <location>
        <begin position="20"/>
        <end position="179"/>
    </location>
</feature>